<dbReference type="PROSITE" id="PS50005">
    <property type="entry name" value="TPR"/>
    <property type="match status" value="1"/>
</dbReference>
<dbReference type="InterPro" id="IPR019734">
    <property type="entry name" value="TPR_rpt"/>
</dbReference>
<feature type="region of interest" description="Disordered" evidence="2">
    <location>
        <begin position="430"/>
        <end position="467"/>
    </location>
</feature>
<dbReference type="SUPFAM" id="SSF48452">
    <property type="entry name" value="TPR-like"/>
    <property type="match status" value="1"/>
</dbReference>
<dbReference type="Proteomes" id="UP000321926">
    <property type="component" value="Unassembled WGS sequence"/>
</dbReference>
<name>A0A5C8JJF3_9BACT</name>
<dbReference type="Pfam" id="PF13181">
    <property type="entry name" value="TPR_8"/>
    <property type="match status" value="1"/>
</dbReference>
<organism evidence="3 4">
    <name type="scientific">Pontibacter qinzhouensis</name>
    <dbReference type="NCBI Taxonomy" id="2603253"/>
    <lineage>
        <taxon>Bacteria</taxon>
        <taxon>Pseudomonadati</taxon>
        <taxon>Bacteroidota</taxon>
        <taxon>Cytophagia</taxon>
        <taxon>Cytophagales</taxon>
        <taxon>Hymenobacteraceae</taxon>
        <taxon>Pontibacter</taxon>
    </lineage>
</organism>
<feature type="region of interest" description="Disordered" evidence="2">
    <location>
        <begin position="501"/>
        <end position="522"/>
    </location>
</feature>
<comment type="caution">
    <text evidence="3">The sequence shown here is derived from an EMBL/GenBank/DDBJ whole genome shotgun (WGS) entry which is preliminary data.</text>
</comment>
<gene>
    <name evidence="3" type="ORF">FVR03_15890</name>
</gene>
<proteinExistence type="predicted"/>
<evidence type="ECO:0000256" key="2">
    <source>
        <dbReference type="SAM" id="MobiDB-lite"/>
    </source>
</evidence>
<feature type="region of interest" description="Disordered" evidence="2">
    <location>
        <begin position="824"/>
        <end position="846"/>
    </location>
</feature>
<dbReference type="Gene3D" id="1.25.40.10">
    <property type="entry name" value="Tetratricopeptide repeat domain"/>
    <property type="match status" value="4"/>
</dbReference>
<feature type="region of interest" description="Disordered" evidence="2">
    <location>
        <begin position="788"/>
        <end position="812"/>
    </location>
</feature>
<evidence type="ECO:0000313" key="3">
    <source>
        <dbReference type="EMBL" id="TXK37176.1"/>
    </source>
</evidence>
<dbReference type="SMART" id="SM00028">
    <property type="entry name" value="TPR"/>
    <property type="match status" value="4"/>
</dbReference>
<sequence>MNKLSLYILFAVAGLALVACSVERNNPLSKAFHNTSARYNGYFLAKEKLRLVEESLQEQMVYDYNLALPIYPAIDSTTAKAFEADLEDVIKKASFPIQYHQNSKWIDDCYVLIGKVRYYQLNFADAARTFKYVNSISKENKTRHEAHIWLMRSFMMMNEMENAQAVSNFLRKERLNSENARELYLARAQYNRLLEDTAAVIENLALSLRNFKQKDDLARARFSLARLQQSKNQDKEAYQQYSKILRRNPPYDLGFFSRLYMGQVAEVGNTHDVERIAGYYRKMLKDSKNTEYRDKIFYEMALFELRQDNATKALEHLNTSLKTPGSLPNQKAYSYILAGSIYFDLNKYNPAQAYYDSAVQVLPVQAANYDAVSQRRNILTEFTFNYNTIHTQDSLQRIGRLPEGERIAFVTQLVEAEEEKRRQELARLQEQAKLAQRQGSSSSSATQNQNNSTGIGQNTNTGGVWYFDNPTAMTTARSEFTRRWGDRPLQDNWRVRLRGEATEQQQVAQQQPAEEAETPTESAEERIAAQVQTYLQNIPVTAAALQESEKQVEEAMFNLANIYAQKLQDQARAAETYEQLLQRFPRTMHAAESYYSLYLLYSKAEDERKTAYYTKIKQEFPNTTFAKLVDDPDFMSKNAADNLLVHKLYDSAYGHYEKQDYEQAAELLAQLNQQYPLNDIPDKAAFLGVLITARTAKPDVLQEQLYKFVSDYPSSPLKAKADQLLQVYNSLAQKNQLRQDAPTPTATVAPQEIQTSSLTPEERINAEMALATASAAQTLPAPIRPAATAPENAETNTAPAPTQEAPATTQPDTLQEAVPVPAATATDTAPPAAEANAPAPAPANPEAAVDPLEYSMDQDTAYYFVLVYPTDAPAFKDIDLRYDKYNSTYYKKQNLETTLAEFTDGRTMLTLSSFEDYNLAQSFNIKQKAPQAPVGRIRGISFTTFVISATNYQKLLEKKDVDAYLTFLQNNN</sequence>
<feature type="repeat" description="TPR" evidence="1">
    <location>
        <begin position="332"/>
        <end position="365"/>
    </location>
</feature>
<reference evidence="3 4" key="1">
    <citation type="submission" date="2019-08" db="EMBL/GenBank/DDBJ databases">
        <authorList>
            <person name="Shi S."/>
        </authorList>
    </citation>
    <scope>NUCLEOTIDE SEQUENCE [LARGE SCALE GENOMIC DNA]</scope>
    <source>
        <strain evidence="3 4">GY10130</strain>
    </source>
</reference>
<feature type="compositionally biased region" description="Low complexity" evidence="2">
    <location>
        <begin position="435"/>
        <end position="454"/>
    </location>
</feature>
<dbReference type="PROSITE" id="PS51257">
    <property type="entry name" value="PROKAR_LIPOPROTEIN"/>
    <property type="match status" value="1"/>
</dbReference>
<dbReference type="Pfam" id="PF13174">
    <property type="entry name" value="TPR_6"/>
    <property type="match status" value="2"/>
</dbReference>
<evidence type="ECO:0000256" key="1">
    <source>
        <dbReference type="PROSITE-ProRule" id="PRU00339"/>
    </source>
</evidence>
<dbReference type="InterPro" id="IPR011990">
    <property type="entry name" value="TPR-like_helical_dom_sf"/>
</dbReference>
<dbReference type="AlphaFoldDB" id="A0A5C8JJF3"/>
<keyword evidence="4" id="KW-1185">Reference proteome</keyword>
<feature type="compositionally biased region" description="Low complexity" evidence="2">
    <location>
        <begin position="502"/>
        <end position="513"/>
    </location>
</feature>
<accession>A0A5C8JJF3</accession>
<evidence type="ECO:0000313" key="4">
    <source>
        <dbReference type="Proteomes" id="UP000321926"/>
    </source>
</evidence>
<feature type="region of interest" description="Disordered" evidence="2">
    <location>
        <begin position="737"/>
        <end position="759"/>
    </location>
</feature>
<dbReference type="EMBL" id="VRTY01000064">
    <property type="protein sequence ID" value="TXK37176.1"/>
    <property type="molecule type" value="Genomic_DNA"/>
</dbReference>
<dbReference type="OrthoDB" id="1522549at2"/>
<protein>
    <submittedName>
        <fullName evidence="3">Tetratricopeptide repeat protein</fullName>
    </submittedName>
</protein>
<keyword evidence="1" id="KW-0802">TPR repeat</keyword>